<proteinExistence type="predicted"/>
<dbReference type="Proteomes" id="UP000314294">
    <property type="component" value="Unassembled WGS sequence"/>
</dbReference>
<name>A0A4Z2EZ07_9TELE</name>
<keyword evidence="3" id="KW-1185">Reference proteome</keyword>
<evidence type="ECO:0000313" key="3">
    <source>
        <dbReference type="Proteomes" id="UP000314294"/>
    </source>
</evidence>
<accession>A0A4Z2EZ07</accession>
<feature type="compositionally biased region" description="Polar residues" evidence="1">
    <location>
        <begin position="69"/>
        <end position="86"/>
    </location>
</feature>
<gene>
    <name evidence="2" type="ORF">EYF80_055839</name>
</gene>
<organism evidence="2 3">
    <name type="scientific">Liparis tanakae</name>
    <name type="common">Tanaka's snailfish</name>
    <dbReference type="NCBI Taxonomy" id="230148"/>
    <lineage>
        <taxon>Eukaryota</taxon>
        <taxon>Metazoa</taxon>
        <taxon>Chordata</taxon>
        <taxon>Craniata</taxon>
        <taxon>Vertebrata</taxon>
        <taxon>Euteleostomi</taxon>
        <taxon>Actinopterygii</taxon>
        <taxon>Neopterygii</taxon>
        <taxon>Teleostei</taxon>
        <taxon>Neoteleostei</taxon>
        <taxon>Acanthomorphata</taxon>
        <taxon>Eupercaria</taxon>
        <taxon>Perciformes</taxon>
        <taxon>Cottioidei</taxon>
        <taxon>Cottales</taxon>
        <taxon>Liparidae</taxon>
        <taxon>Liparis</taxon>
    </lineage>
</organism>
<comment type="caution">
    <text evidence="2">The sequence shown here is derived from an EMBL/GenBank/DDBJ whole genome shotgun (WGS) entry which is preliminary data.</text>
</comment>
<evidence type="ECO:0000313" key="2">
    <source>
        <dbReference type="EMBL" id="TNN33998.1"/>
    </source>
</evidence>
<sequence>MIRLPLIDSAVSTVRGASGLTGRYIKISRPRFSITVVKGSAVKRRAASTPLCKEAPYDSREERLVSPPFISSGSTTEWHGETNWAS</sequence>
<protein>
    <submittedName>
        <fullName evidence="2">Uncharacterized protein</fullName>
    </submittedName>
</protein>
<dbReference type="AlphaFoldDB" id="A0A4Z2EZ07"/>
<reference evidence="2 3" key="1">
    <citation type="submission" date="2019-03" db="EMBL/GenBank/DDBJ databases">
        <title>First draft genome of Liparis tanakae, snailfish: a comprehensive survey of snailfish specific genes.</title>
        <authorList>
            <person name="Kim W."/>
            <person name="Song I."/>
            <person name="Jeong J.-H."/>
            <person name="Kim D."/>
            <person name="Kim S."/>
            <person name="Ryu S."/>
            <person name="Song J.Y."/>
            <person name="Lee S.K."/>
        </authorList>
    </citation>
    <scope>NUCLEOTIDE SEQUENCE [LARGE SCALE GENOMIC DNA]</scope>
    <source>
        <tissue evidence="2">Muscle</tissue>
    </source>
</reference>
<dbReference type="EMBL" id="SRLO01002067">
    <property type="protein sequence ID" value="TNN33998.1"/>
    <property type="molecule type" value="Genomic_DNA"/>
</dbReference>
<feature type="region of interest" description="Disordered" evidence="1">
    <location>
        <begin position="66"/>
        <end position="86"/>
    </location>
</feature>
<evidence type="ECO:0000256" key="1">
    <source>
        <dbReference type="SAM" id="MobiDB-lite"/>
    </source>
</evidence>